<dbReference type="SUPFAM" id="SSF63825">
    <property type="entry name" value="YWTD domain"/>
    <property type="match status" value="4"/>
</dbReference>
<evidence type="ECO:0000313" key="16">
    <source>
        <dbReference type="Proteomes" id="UP000719412"/>
    </source>
</evidence>
<dbReference type="SUPFAM" id="SSF57424">
    <property type="entry name" value="LDL receptor-like module"/>
    <property type="match status" value="3"/>
</dbReference>
<evidence type="ECO:0000256" key="6">
    <source>
        <dbReference type="ARBA" id="ARBA00023136"/>
    </source>
</evidence>
<evidence type="ECO:0000256" key="2">
    <source>
        <dbReference type="ARBA" id="ARBA00022536"/>
    </source>
</evidence>
<feature type="repeat" description="LDL-receptor class B" evidence="11">
    <location>
        <begin position="920"/>
        <end position="963"/>
    </location>
</feature>
<dbReference type="FunFam" id="2.120.10.30:FF:000001">
    <property type="entry name" value="Low-density lipoprotein receptor-related protein 6"/>
    <property type="match status" value="1"/>
</dbReference>
<reference evidence="15" key="1">
    <citation type="journal article" date="2020" name="J Insects Food Feed">
        <title>The yellow mealworm (Tenebrio molitor) genome: a resource for the emerging insects as food and feed industry.</title>
        <authorList>
            <person name="Eriksson T."/>
            <person name="Andere A."/>
            <person name="Kelstrup H."/>
            <person name="Emery V."/>
            <person name="Picard C."/>
        </authorList>
    </citation>
    <scope>NUCLEOTIDE SEQUENCE</scope>
    <source>
        <strain evidence="15">Stoneville</strain>
        <tissue evidence="15">Whole head</tissue>
    </source>
</reference>
<dbReference type="SMART" id="SM00135">
    <property type="entry name" value="LY"/>
    <property type="match status" value="19"/>
</dbReference>
<dbReference type="InterPro" id="IPR023415">
    <property type="entry name" value="LDLR_class-A_CS"/>
</dbReference>
<evidence type="ECO:0000259" key="14">
    <source>
        <dbReference type="SMART" id="SM00181"/>
    </source>
</evidence>
<sequence length="1500" mass="168711">MTITTTFVTVLRRFEYLAEKVEVITNGLLSPVGLACDWFTNKLYWMDSETKRIEVATMGGLYRKVLYWTDIDQPRAIALAPMKGLMFWTDWGETPKIERAGMNGDPTTRKVIVVTHIFWPNGLTIDYEPELIYWIDGNLHFIEVMTFEGTERTKVVKSNFEYPFAMAMFDSKLFWTDWKTWSIHSYDRSTNVSKELIHHLDAVAMYIRVYDKQRQPKQSHPCEKNNGGCSHLCLLSPNPPGYTCACPIGIKLKNNLTCADGPQELLLLARRTDIYLIYLDSPDYTHEILPLNDVKYTIAVDYDPVEEYIYWSDDEVKKIQKARLNGSDQQDVVTSEIQHPDGIAVDWVSRNIYWTDAGTDHVEVCRLTEKYRRVIISDNLIEPRAIAVAPELGWLFWSDWGDKNPKVERANLDGSERKAIIVDHLGWPNGITLDLARERLYWCDAKTDKIEHSNMDGSDRQVLISDDIPHVFGFSLMENFLYWTDWQRRTIERAHKDTGGLREVILDQTANVMGLKAIRLGNTSGTNLCSINNGDCSQLCFYRHNKTKTCACQLGYELTRDRRTCVKPNTFLLYTKNNKIGMIGIENENNEMAIPVTGINHASSIDYDINTMRVYWSDSASRVIMRAFINGSDPQKVVDLGLASPEGIAIDWLALNIYWTDPYAHRIEVARLMGSSRSTLLWEGEVYDPHSIVLDPPNGYMYWSEWGTSKSIKKAAMDGSKVRKLVSTKGYASDLTLDYDRRRLYWIEINSAVISSSDLDGNDGKVIIKENIYKPVGLTLYKDFIYWSDNNTGEIVRANKIDGSNRQVIHKQCYNVTDLQVYHTKHRASNQCATGNGGCSHLCLTLPADVPEEPVKYRCGCPTHYKLVGDECIPPSQFMIYSQKNLTVRLLPSPTGCLEAVLPIQGLKGVKAIDFDPVQKFLYWIEGKAQSIKRADVTGGKMMTVVHGVKELQPFDLAIDPIGRLLFWTCVSQDVINVTRLNNDTVPDSIPFGVVVQNENEKPRHLAIHPTKRLLFYTDVGPARQLVRTRLDGSHRLAITKDADISAIAVDPENDIIVWTQGQSIYMSNIEGASPHVLVNESHTRITQLTVLSGRLYWIDRESSQLQRVDLDSGTFSSALSLQASHIVDIISVTTPNDTHSCSQKKCSHLCILNGTNSVCACPKGNVLKEDKRTCAALQNCGPDRFTCVAVPADQENCIPISWRCDRQKDCFDGSDELNCPECLKDQFRCKDGSCISLSNACDGISHCADNSDEEACCRDGFQCPNSRKCLPLSLVCDKVDQCLDGSDEHPSLCSMPRKLKPSSHTLTWAILGISMVSLIFSGAIYCLLKKRGNAEVHDQSEDSLSPMHPKPQIKIRKGIPDVVRMSMVTGSDTSYDRNHITGASSSTNESSLTCYPREPLNPPPSPATTRGSSPSSRYRPYRHYKSINQPPPPTPCSTDVCDESDCNYPTRSRYDGGPYPPPPTPRSHCHSESCPPSPSSRSSTYFNPLPPPPSPVASS</sequence>
<dbReference type="SMART" id="SM00192">
    <property type="entry name" value="LDLa"/>
    <property type="match status" value="3"/>
</dbReference>
<feature type="domain" description="EGF-like" evidence="14">
    <location>
        <begin position="528"/>
        <end position="566"/>
    </location>
</feature>
<evidence type="ECO:0000256" key="10">
    <source>
        <dbReference type="PROSITE-ProRule" id="PRU00124"/>
    </source>
</evidence>
<feature type="repeat" description="LDL-receptor class B" evidence="11">
    <location>
        <begin position="438"/>
        <end position="480"/>
    </location>
</feature>
<feature type="disulfide bond" evidence="10">
    <location>
        <begin position="1230"/>
        <end position="1248"/>
    </location>
</feature>
<feature type="disulfide bond" evidence="10">
    <location>
        <begin position="1242"/>
        <end position="1257"/>
    </location>
</feature>
<feature type="disulfide bond" evidence="10">
    <location>
        <begin position="1223"/>
        <end position="1235"/>
    </location>
</feature>
<dbReference type="GO" id="GO:0006897">
    <property type="term" value="P:endocytosis"/>
    <property type="evidence" value="ECO:0007669"/>
    <property type="project" value="UniProtKB-KW"/>
</dbReference>
<dbReference type="FunFam" id="2.120.10.30:FF:000241">
    <property type="entry name" value="Low-density lipoprotein receptor-related protein 6"/>
    <property type="match status" value="2"/>
</dbReference>
<evidence type="ECO:0000256" key="9">
    <source>
        <dbReference type="ARBA" id="ARBA00023180"/>
    </source>
</evidence>
<dbReference type="InterPro" id="IPR000033">
    <property type="entry name" value="LDLR_classB_rpt"/>
</dbReference>
<evidence type="ECO:0000256" key="1">
    <source>
        <dbReference type="ARBA" id="ARBA00004167"/>
    </source>
</evidence>
<feature type="compositionally biased region" description="Pro residues" evidence="12">
    <location>
        <begin position="1489"/>
        <end position="1500"/>
    </location>
</feature>
<keyword evidence="13" id="KW-0812">Transmembrane</keyword>
<feature type="repeat" description="LDL-receptor class B" evidence="11">
    <location>
        <begin position="742"/>
        <end position="784"/>
    </location>
</feature>
<feature type="compositionally biased region" description="Polar residues" evidence="12">
    <location>
        <begin position="1382"/>
        <end position="1394"/>
    </location>
</feature>
<dbReference type="PANTHER" id="PTHR46513:SF41">
    <property type="entry name" value="LOW-DENSITY LIPOPROTEIN RECEPTOR-RELATED PROTEIN"/>
    <property type="match status" value="1"/>
</dbReference>
<dbReference type="EMBL" id="JABDTM020027773">
    <property type="protein sequence ID" value="KAH0810011.1"/>
    <property type="molecule type" value="Genomic_DNA"/>
</dbReference>
<dbReference type="Pfam" id="PF00057">
    <property type="entry name" value="Ldl_recept_a"/>
    <property type="match status" value="2"/>
</dbReference>
<keyword evidence="7 10" id="KW-1015">Disulfide bond</keyword>
<keyword evidence="6 13" id="KW-0472">Membrane</keyword>
<comment type="subcellular location">
    <subcellularLocation>
        <location evidence="1">Membrane</location>
        <topology evidence="1">Single-pass membrane protein</topology>
    </subcellularLocation>
</comment>
<feature type="domain" description="EGF-like" evidence="14">
    <location>
        <begin position="831"/>
        <end position="873"/>
    </location>
</feature>
<dbReference type="CDD" id="cd00112">
    <property type="entry name" value="LDLa"/>
    <property type="match status" value="3"/>
</dbReference>
<feature type="disulfide bond" evidence="10">
    <location>
        <begin position="1205"/>
        <end position="1220"/>
    </location>
</feature>
<name>A0A8J6H924_TENMO</name>
<evidence type="ECO:0000256" key="5">
    <source>
        <dbReference type="ARBA" id="ARBA00022737"/>
    </source>
</evidence>
<keyword evidence="13" id="KW-1133">Transmembrane helix</keyword>
<accession>A0A8J6H924</accession>
<comment type="caution">
    <text evidence="15">The sequence shown here is derived from an EMBL/GenBank/DDBJ whole genome shotgun (WGS) entry which is preliminary data.</text>
</comment>
<keyword evidence="8" id="KW-0675">Receptor</keyword>
<feature type="repeat" description="LDL-receptor class B" evidence="11">
    <location>
        <begin position="350"/>
        <end position="392"/>
    </location>
</feature>
<keyword evidence="16" id="KW-1185">Reference proteome</keyword>
<dbReference type="SMART" id="SM00181">
    <property type="entry name" value="EGF"/>
    <property type="match status" value="4"/>
</dbReference>
<dbReference type="PANTHER" id="PTHR46513">
    <property type="entry name" value="VITELLOGENIN RECEPTOR-LIKE PROTEIN-RELATED-RELATED"/>
    <property type="match status" value="1"/>
</dbReference>
<dbReference type="InterPro" id="IPR011042">
    <property type="entry name" value="6-blade_b-propeller_TolB-like"/>
</dbReference>
<protein>
    <recommendedName>
        <fullName evidence="14">EGF-like domain-containing protein</fullName>
    </recommendedName>
</protein>
<evidence type="ECO:0000256" key="13">
    <source>
        <dbReference type="SAM" id="Phobius"/>
    </source>
</evidence>
<keyword evidence="2" id="KW-0245">EGF-like domain</keyword>
<proteinExistence type="predicted"/>
<dbReference type="Proteomes" id="UP000719412">
    <property type="component" value="Unassembled WGS sequence"/>
</dbReference>
<reference evidence="15" key="2">
    <citation type="submission" date="2021-08" db="EMBL/GenBank/DDBJ databases">
        <authorList>
            <person name="Eriksson T."/>
        </authorList>
    </citation>
    <scope>NUCLEOTIDE SEQUENCE</scope>
    <source>
        <strain evidence="15">Stoneville</strain>
        <tissue evidence="15">Whole head</tissue>
    </source>
</reference>
<feature type="region of interest" description="Disordered" evidence="12">
    <location>
        <begin position="1338"/>
        <end position="1500"/>
    </location>
</feature>
<evidence type="ECO:0000256" key="7">
    <source>
        <dbReference type="ARBA" id="ARBA00023157"/>
    </source>
</evidence>
<keyword evidence="9" id="KW-0325">Glycoprotein</keyword>
<evidence type="ECO:0000256" key="3">
    <source>
        <dbReference type="ARBA" id="ARBA00022583"/>
    </source>
</evidence>
<organism evidence="15 16">
    <name type="scientific">Tenebrio molitor</name>
    <name type="common">Yellow mealworm beetle</name>
    <dbReference type="NCBI Taxonomy" id="7067"/>
    <lineage>
        <taxon>Eukaryota</taxon>
        <taxon>Metazoa</taxon>
        <taxon>Ecdysozoa</taxon>
        <taxon>Arthropoda</taxon>
        <taxon>Hexapoda</taxon>
        <taxon>Insecta</taxon>
        <taxon>Pterygota</taxon>
        <taxon>Neoptera</taxon>
        <taxon>Endopterygota</taxon>
        <taxon>Coleoptera</taxon>
        <taxon>Polyphaga</taxon>
        <taxon>Cucujiformia</taxon>
        <taxon>Tenebrionidae</taxon>
        <taxon>Tenebrio</taxon>
    </lineage>
</organism>
<feature type="repeat" description="LDL-receptor class B" evidence="11">
    <location>
        <begin position="130"/>
        <end position="172"/>
    </location>
</feature>
<dbReference type="PROSITE" id="PS51120">
    <property type="entry name" value="LDLRB"/>
    <property type="match status" value="11"/>
</dbReference>
<dbReference type="InterPro" id="IPR002172">
    <property type="entry name" value="LDrepeatLR_classA_rpt"/>
</dbReference>
<dbReference type="Gene3D" id="2.120.10.30">
    <property type="entry name" value="TolB, C-terminal domain"/>
    <property type="match status" value="4"/>
</dbReference>
<feature type="repeat" description="LDL-receptor class B" evidence="11">
    <location>
        <begin position="84"/>
        <end position="129"/>
    </location>
</feature>
<feature type="domain" description="EGF-like" evidence="14">
    <location>
        <begin position="221"/>
        <end position="259"/>
    </location>
</feature>
<dbReference type="PROSITE" id="PS50068">
    <property type="entry name" value="LDLRA_2"/>
    <property type="match status" value="3"/>
</dbReference>
<dbReference type="InterPro" id="IPR036055">
    <property type="entry name" value="LDL_receptor-like_sf"/>
</dbReference>
<keyword evidence="3" id="KW-0254">Endocytosis</keyword>
<dbReference type="InterPro" id="IPR000742">
    <property type="entry name" value="EGF"/>
</dbReference>
<evidence type="ECO:0000256" key="11">
    <source>
        <dbReference type="PROSITE-ProRule" id="PRU00461"/>
    </source>
</evidence>
<evidence type="ECO:0000313" key="15">
    <source>
        <dbReference type="EMBL" id="KAH0810011.1"/>
    </source>
</evidence>
<dbReference type="GO" id="GO:0016020">
    <property type="term" value="C:membrane"/>
    <property type="evidence" value="ECO:0007669"/>
    <property type="project" value="UniProtKB-SubCell"/>
</dbReference>
<keyword evidence="5" id="KW-0677">Repeat</keyword>
<dbReference type="PRINTS" id="PR00261">
    <property type="entry name" value="LDLRECEPTOR"/>
</dbReference>
<evidence type="ECO:0000256" key="4">
    <source>
        <dbReference type="ARBA" id="ARBA00022729"/>
    </source>
</evidence>
<feature type="repeat" description="LDL-receptor class B" evidence="11">
    <location>
        <begin position="393"/>
        <end position="437"/>
    </location>
</feature>
<feature type="transmembrane region" description="Helical" evidence="13">
    <location>
        <begin position="1307"/>
        <end position="1329"/>
    </location>
</feature>
<dbReference type="Pfam" id="PF14670">
    <property type="entry name" value="FXa_inhibition"/>
    <property type="match status" value="1"/>
</dbReference>
<dbReference type="Gene3D" id="4.10.400.10">
    <property type="entry name" value="Low-density Lipoprotein Receptor"/>
    <property type="match status" value="3"/>
</dbReference>
<comment type="caution">
    <text evidence="10">Lacks conserved residue(s) required for the propagation of feature annotation.</text>
</comment>
<feature type="domain" description="EGF-like" evidence="14">
    <location>
        <begin position="1141"/>
        <end position="1176"/>
    </location>
</feature>
<gene>
    <name evidence="15" type="ORF">GEV33_012777</name>
</gene>
<feature type="repeat" description="LDL-receptor class B" evidence="11">
    <location>
        <begin position="307"/>
        <end position="349"/>
    </location>
</feature>
<evidence type="ECO:0000256" key="8">
    <source>
        <dbReference type="ARBA" id="ARBA00023170"/>
    </source>
</evidence>
<feature type="repeat" description="LDL-receptor class B" evidence="11">
    <location>
        <begin position="655"/>
        <end position="698"/>
    </location>
</feature>
<dbReference type="InterPro" id="IPR050778">
    <property type="entry name" value="Cueball_EGF_LRP_Nidogen"/>
</dbReference>
<dbReference type="PROSITE" id="PS01209">
    <property type="entry name" value="LDLRA_1"/>
    <property type="match status" value="1"/>
</dbReference>
<feature type="repeat" description="LDL-receptor class B" evidence="11">
    <location>
        <begin position="612"/>
        <end position="654"/>
    </location>
</feature>
<keyword evidence="4" id="KW-0732">Signal</keyword>
<dbReference type="Pfam" id="PF00058">
    <property type="entry name" value="Ldl_recept_b"/>
    <property type="match status" value="8"/>
</dbReference>
<evidence type="ECO:0000256" key="12">
    <source>
        <dbReference type="SAM" id="MobiDB-lite"/>
    </source>
</evidence>
<feature type="repeat" description="LDL-receptor class B" evidence="11">
    <location>
        <begin position="41"/>
        <end position="83"/>
    </location>
</feature>
<dbReference type="SUPFAM" id="SSF57196">
    <property type="entry name" value="EGF/Laminin"/>
    <property type="match status" value="2"/>
</dbReference>